<name>B9D1W7_CAMRE</name>
<dbReference type="Proteomes" id="UP000003082">
    <property type="component" value="Unassembled WGS sequence"/>
</dbReference>
<keyword evidence="2" id="KW-1185">Reference proteome</keyword>
<comment type="caution">
    <text evidence="1">The sequence shown here is derived from an EMBL/GenBank/DDBJ whole genome shotgun (WGS) entry which is preliminary data.</text>
</comment>
<proteinExistence type="predicted"/>
<reference evidence="1 2" key="1">
    <citation type="submission" date="2008-08" db="EMBL/GenBank/DDBJ databases">
        <authorList>
            <person name="Madupu R."/>
            <person name="Durkin A.S."/>
            <person name="Torralba M."/>
            <person name="Methe B."/>
            <person name="Sutton G.G."/>
            <person name="Strausberg R.L."/>
            <person name="Nelson K.E."/>
        </authorList>
    </citation>
    <scope>NUCLEOTIDE SEQUENCE [LARGE SCALE GENOMIC DNA]</scope>
    <source>
        <strain evidence="1 2">RM3267</strain>
    </source>
</reference>
<sequence length="43" mass="5112">MCFYRFRRLYGAVFGVLNRETINLRDKFDPFLSNLAFPALQNP</sequence>
<accession>B9D1W7</accession>
<organism evidence="1 2">
    <name type="scientific">Campylobacter rectus RM3267</name>
    <dbReference type="NCBI Taxonomy" id="553218"/>
    <lineage>
        <taxon>Bacteria</taxon>
        <taxon>Pseudomonadati</taxon>
        <taxon>Campylobacterota</taxon>
        <taxon>Epsilonproteobacteria</taxon>
        <taxon>Campylobacterales</taxon>
        <taxon>Campylobacteraceae</taxon>
        <taxon>Campylobacter</taxon>
    </lineage>
</organism>
<evidence type="ECO:0000313" key="2">
    <source>
        <dbReference type="Proteomes" id="UP000003082"/>
    </source>
</evidence>
<evidence type="ECO:0000313" key="1">
    <source>
        <dbReference type="EMBL" id="EEF14079.1"/>
    </source>
</evidence>
<gene>
    <name evidence="1" type="ORF">CAMRE0001_2473</name>
</gene>
<dbReference type="EMBL" id="ACFU01000010">
    <property type="protein sequence ID" value="EEF14079.1"/>
    <property type="molecule type" value="Genomic_DNA"/>
</dbReference>
<dbReference type="AlphaFoldDB" id="B9D1W7"/>
<protein>
    <submittedName>
        <fullName evidence="1">Uncharacterized protein</fullName>
    </submittedName>
</protein>